<dbReference type="Pfam" id="PF14476">
    <property type="entry name" value="Chloroplast_duf"/>
    <property type="match status" value="1"/>
</dbReference>
<dbReference type="EMBL" id="JAUUTY010000004">
    <property type="protein sequence ID" value="KAK1641946.1"/>
    <property type="molecule type" value="Genomic_DNA"/>
</dbReference>
<dbReference type="InterPro" id="IPR027949">
    <property type="entry name" value="Chloroplast_duf"/>
</dbReference>
<reference evidence="1" key="1">
    <citation type="submission" date="2023-07" db="EMBL/GenBank/DDBJ databases">
        <title>A chromosome-level genome assembly of Lolium multiflorum.</title>
        <authorList>
            <person name="Chen Y."/>
            <person name="Copetti D."/>
            <person name="Kolliker R."/>
            <person name="Studer B."/>
        </authorList>
    </citation>
    <scope>NUCLEOTIDE SEQUENCE</scope>
    <source>
        <strain evidence="1">02402/16</strain>
        <tissue evidence="1">Leaf</tissue>
    </source>
</reference>
<dbReference type="AlphaFoldDB" id="A0AAD8RXJ8"/>
<name>A0AAD8RXJ8_LOLMU</name>
<gene>
    <name evidence="1" type="ORF">QYE76_059751</name>
</gene>
<sequence>MVGKLVLQLGSSMAALSTEFVGSGEAWRWASGVAVLSGALAAPVNTMEHEFSSLLRNLELGFVGAADS</sequence>
<comment type="caution">
    <text evidence="1">The sequence shown here is derived from an EMBL/GenBank/DDBJ whole genome shotgun (WGS) entry which is preliminary data.</text>
</comment>
<accession>A0AAD8RXJ8</accession>
<dbReference type="Proteomes" id="UP001231189">
    <property type="component" value="Unassembled WGS sequence"/>
</dbReference>
<keyword evidence="2" id="KW-1185">Reference proteome</keyword>
<proteinExistence type="predicted"/>
<organism evidence="1 2">
    <name type="scientific">Lolium multiflorum</name>
    <name type="common">Italian ryegrass</name>
    <name type="synonym">Lolium perenne subsp. multiflorum</name>
    <dbReference type="NCBI Taxonomy" id="4521"/>
    <lineage>
        <taxon>Eukaryota</taxon>
        <taxon>Viridiplantae</taxon>
        <taxon>Streptophyta</taxon>
        <taxon>Embryophyta</taxon>
        <taxon>Tracheophyta</taxon>
        <taxon>Spermatophyta</taxon>
        <taxon>Magnoliopsida</taxon>
        <taxon>Liliopsida</taxon>
        <taxon>Poales</taxon>
        <taxon>Poaceae</taxon>
        <taxon>BOP clade</taxon>
        <taxon>Pooideae</taxon>
        <taxon>Poodae</taxon>
        <taxon>Poeae</taxon>
        <taxon>Poeae Chloroplast Group 2 (Poeae type)</taxon>
        <taxon>Loliodinae</taxon>
        <taxon>Loliinae</taxon>
        <taxon>Lolium</taxon>
    </lineage>
</organism>
<evidence type="ECO:0000313" key="2">
    <source>
        <dbReference type="Proteomes" id="UP001231189"/>
    </source>
</evidence>
<evidence type="ECO:0000313" key="1">
    <source>
        <dbReference type="EMBL" id="KAK1641946.1"/>
    </source>
</evidence>
<protein>
    <submittedName>
        <fullName evidence="1">Uncharacterized protein</fullName>
    </submittedName>
</protein>